<feature type="compositionally biased region" description="Basic residues" evidence="1">
    <location>
        <begin position="32"/>
        <end position="47"/>
    </location>
</feature>
<sequence>MLRCVLDLQTAVPSLLPGPGTRCEAGGGTEHARRRRHGSRVQRRRRDAAKPLTPMPDRPLSLPWAIGRRAYGPFACRVGPSTAH</sequence>
<dbReference type="HOGENOM" id="CLU_2531441_0_0_1"/>
<reference evidence="3" key="1">
    <citation type="submission" date="2013-06" db="EMBL/GenBank/DDBJ databases">
        <authorList>
            <person name="Zhao Q."/>
        </authorList>
    </citation>
    <scope>NUCLEOTIDE SEQUENCE</scope>
    <source>
        <strain evidence="3">cv. W1943</strain>
    </source>
</reference>
<feature type="region of interest" description="Disordered" evidence="1">
    <location>
        <begin position="16"/>
        <end position="60"/>
    </location>
</feature>
<accession>A0A0E0PL48</accession>
<dbReference type="Gramene" id="ORUFI05G13800.1">
    <property type="protein sequence ID" value="ORUFI05G13800.1"/>
    <property type="gene ID" value="ORUFI05G13800"/>
</dbReference>
<evidence type="ECO:0000313" key="3">
    <source>
        <dbReference type="Proteomes" id="UP000008022"/>
    </source>
</evidence>
<protein>
    <submittedName>
        <fullName evidence="2">Uncharacterized protein</fullName>
    </submittedName>
</protein>
<organism evidence="2 3">
    <name type="scientific">Oryza rufipogon</name>
    <name type="common">Brownbeard rice</name>
    <name type="synonym">Asian wild rice</name>
    <dbReference type="NCBI Taxonomy" id="4529"/>
    <lineage>
        <taxon>Eukaryota</taxon>
        <taxon>Viridiplantae</taxon>
        <taxon>Streptophyta</taxon>
        <taxon>Embryophyta</taxon>
        <taxon>Tracheophyta</taxon>
        <taxon>Spermatophyta</taxon>
        <taxon>Magnoliopsida</taxon>
        <taxon>Liliopsida</taxon>
        <taxon>Poales</taxon>
        <taxon>Poaceae</taxon>
        <taxon>BOP clade</taxon>
        <taxon>Oryzoideae</taxon>
        <taxon>Oryzeae</taxon>
        <taxon>Oryzinae</taxon>
        <taxon>Oryza</taxon>
    </lineage>
</organism>
<dbReference type="EnsemblPlants" id="ORUFI05G13800.1">
    <property type="protein sequence ID" value="ORUFI05G13800.1"/>
    <property type="gene ID" value="ORUFI05G13800"/>
</dbReference>
<proteinExistence type="predicted"/>
<dbReference type="AlphaFoldDB" id="A0A0E0PL48"/>
<evidence type="ECO:0000256" key="1">
    <source>
        <dbReference type="SAM" id="MobiDB-lite"/>
    </source>
</evidence>
<keyword evidence="3" id="KW-1185">Reference proteome</keyword>
<dbReference type="Proteomes" id="UP000008022">
    <property type="component" value="Unassembled WGS sequence"/>
</dbReference>
<evidence type="ECO:0000313" key="2">
    <source>
        <dbReference type="EnsemblPlants" id="ORUFI05G13800.1"/>
    </source>
</evidence>
<name>A0A0E0PL48_ORYRU</name>
<reference evidence="2" key="2">
    <citation type="submission" date="2015-06" db="UniProtKB">
        <authorList>
            <consortium name="EnsemblPlants"/>
        </authorList>
    </citation>
    <scope>IDENTIFICATION</scope>
</reference>